<gene>
    <name evidence="1" type="ORF">HG536_0H00110</name>
</gene>
<sequence>MDGVTSDHLFYFIVVLGQMQINVLRGSSRTICDTMDPQSAKLMEHMSAERTRIALLTYIFLDSNSGDLINYYTFSKYLTRFPKGERESVTFQELRQGLIALIREYVDKSAGEVQHTWQSLTHEVMANHSVRTAYSTYAVDNFSLSSVAGSKAIQLQEEASRRWIAWLQLENCAPAQEEVAAPAAEMPVLSYEHPVEPKSFDDLPVAGENCLDRSSNSGTVHRRTCATRFI</sequence>
<evidence type="ECO:0000313" key="1">
    <source>
        <dbReference type="EMBL" id="QLL34637.1"/>
    </source>
</evidence>
<dbReference type="OrthoDB" id="4071304at2759"/>
<evidence type="ECO:0000313" key="2">
    <source>
        <dbReference type="Proteomes" id="UP000515788"/>
    </source>
</evidence>
<dbReference type="KEGG" id="tgb:HG536_0H00110"/>
<dbReference type="Proteomes" id="UP000515788">
    <property type="component" value="Chromosome 8"/>
</dbReference>
<name>A0A7G3ZMA1_9SACH</name>
<dbReference type="AlphaFoldDB" id="A0A7G3ZMA1"/>
<dbReference type="GeneID" id="59327903"/>
<proteinExistence type="predicted"/>
<organism evidence="1 2">
    <name type="scientific">Torulaspora globosa</name>
    <dbReference type="NCBI Taxonomy" id="48254"/>
    <lineage>
        <taxon>Eukaryota</taxon>
        <taxon>Fungi</taxon>
        <taxon>Dikarya</taxon>
        <taxon>Ascomycota</taxon>
        <taxon>Saccharomycotina</taxon>
        <taxon>Saccharomycetes</taxon>
        <taxon>Saccharomycetales</taxon>
        <taxon>Saccharomycetaceae</taxon>
        <taxon>Torulaspora</taxon>
    </lineage>
</organism>
<dbReference type="EMBL" id="CP059253">
    <property type="protein sequence ID" value="QLL34637.1"/>
    <property type="molecule type" value="Genomic_DNA"/>
</dbReference>
<accession>A0A7G3ZMA1</accession>
<reference evidence="1 2" key="1">
    <citation type="submission" date="2020-06" db="EMBL/GenBank/DDBJ databases">
        <title>The yeast mating-type switching endonuclease HO is a domesticated member of an unorthodox homing genetic element family.</title>
        <authorList>
            <person name="Coughlan A.Y."/>
            <person name="Lombardi L."/>
            <person name="Braun-Galleani S."/>
            <person name="Martos A.R."/>
            <person name="Galeote V."/>
            <person name="Bigey F."/>
            <person name="Dequin S."/>
            <person name="Byrne K.P."/>
            <person name="Wolfe K.H."/>
        </authorList>
    </citation>
    <scope>NUCLEOTIDE SEQUENCE [LARGE SCALE GENOMIC DNA]</scope>
    <source>
        <strain evidence="1 2">CBS764</strain>
    </source>
</reference>
<dbReference type="RefSeq" id="XP_037141311.1">
    <property type="nucleotide sequence ID" value="XM_037285415.1"/>
</dbReference>
<keyword evidence="2" id="KW-1185">Reference proteome</keyword>
<protein>
    <submittedName>
        <fullName evidence="1">Uncharacterized protein</fullName>
    </submittedName>
</protein>